<dbReference type="Proteomes" id="UP000319576">
    <property type="component" value="Chromosome"/>
</dbReference>
<accession>A0A517Y2Z5</accession>
<evidence type="ECO:0000313" key="2">
    <source>
        <dbReference type="Proteomes" id="UP000319576"/>
    </source>
</evidence>
<sequence>MTQPTFADGPPVPLMVEGLIDPPTLTRLFADIQTAGTVLGVREKGGPAEYAGGDVMPPAVALERLLAGTARAVQVRYHFDGHEWTDTVLAAANGFRVVRCRHG</sequence>
<dbReference type="AlphaFoldDB" id="A0A517Y2Z5"/>
<reference evidence="1 2" key="1">
    <citation type="submission" date="2019-02" db="EMBL/GenBank/DDBJ databases">
        <title>Deep-cultivation of Planctomycetes and their phenomic and genomic characterization uncovers novel biology.</title>
        <authorList>
            <person name="Wiegand S."/>
            <person name="Jogler M."/>
            <person name="Boedeker C."/>
            <person name="Pinto D."/>
            <person name="Vollmers J."/>
            <person name="Rivas-Marin E."/>
            <person name="Kohn T."/>
            <person name="Peeters S.H."/>
            <person name="Heuer A."/>
            <person name="Rast P."/>
            <person name="Oberbeckmann S."/>
            <person name="Bunk B."/>
            <person name="Jeske O."/>
            <person name="Meyerdierks A."/>
            <person name="Storesund J.E."/>
            <person name="Kallscheuer N."/>
            <person name="Luecker S."/>
            <person name="Lage O.M."/>
            <person name="Pohl T."/>
            <person name="Merkel B.J."/>
            <person name="Hornburger P."/>
            <person name="Mueller R.-W."/>
            <person name="Bruemmer F."/>
            <person name="Labrenz M."/>
            <person name="Spormann A.M."/>
            <person name="Op den Camp H."/>
            <person name="Overmann J."/>
            <person name="Amann R."/>
            <person name="Jetten M.S.M."/>
            <person name="Mascher T."/>
            <person name="Medema M.H."/>
            <person name="Devos D.P."/>
            <person name="Kaster A.-K."/>
            <person name="Ovreas L."/>
            <person name="Rohde M."/>
            <person name="Galperin M.Y."/>
            <person name="Jogler C."/>
        </authorList>
    </citation>
    <scope>NUCLEOTIDE SEQUENCE [LARGE SCALE GENOMIC DNA]</scope>
    <source>
        <strain evidence="1 2">ETA_A1</strain>
    </source>
</reference>
<keyword evidence="2" id="KW-1185">Reference proteome</keyword>
<evidence type="ECO:0000313" key="1">
    <source>
        <dbReference type="EMBL" id="QDU24135.1"/>
    </source>
</evidence>
<dbReference type="OrthoDB" id="285528at2"/>
<organism evidence="1 2">
    <name type="scientific">Urbifossiella limnaea</name>
    <dbReference type="NCBI Taxonomy" id="2528023"/>
    <lineage>
        <taxon>Bacteria</taxon>
        <taxon>Pseudomonadati</taxon>
        <taxon>Planctomycetota</taxon>
        <taxon>Planctomycetia</taxon>
        <taxon>Gemmatales</taxon>
        <taxon>Gemmataceae</taxon>
        <taxon>Urbifossiella</taxon>
    </lineage>
</organism>
<proteinExistence type="predicted"/>
<protein>
    <submittedName>
        <fullName evidence="1">Uncharacterized protein</fullName>
    </submittedName>
</protein>
<dbReference type="RefSeq" id="WP_145244323.1">
    <property type="nucleotide sequence ID" value="NZ_CP036273.1"/>
</dbReference>
<dbReference type="KEGG" id="uli:ETAA1_61490"/>
<dbReference type="EMBL" id="CP036273">
    <property type="protein sequence ID" value="QDU24135.1"/>
    <property type="molecule type" value="Genomic_DNA"/>
</dbReference>
<name>A0A517Y2Z5_9BACT</name>
<gene>
    <name evidence="1" type="ORF">ETAA1_61490</name>
</gene>